<proteinExistence type="predicted"/>
<dbReference type="InterPro" id="IPR004254">
    <property type="entry name" value="AdipoR/HlyIII-related"/>
</dbReference>
<evidence type="ECO:0000256" key="1">
    <source>
        <dbReference type="ARBA" id="ARBA00004141"/>
    </source>
</evidence>
<reference evidence="5 6" key="1">
    <citation type="journal article" date="2015" name="Int. J. Syst. Evol. Microbiol.">
        <title>Youhaiella tibetensis gen. nov., sp. nov., isolated from subsurface sediment.</title>
        <authorList>
            <person name="Wang Y.X."/>
            <person name="Huang F.Q."/>
            <person name="Nogi Y."/>
            <person name="Pang S.J."/>
            <person name="Wang P.K."/>
            <person name="Lv J."/>
        </authorList>
    </citation>
    <scope>NUCLEOTIDE SEQUENCE [LARGE SCALE GENOMIC DNA]</scope>
    <source>
        <strain evidence="6">fig4</strain>
    </source>
</reference>
<keyword evidence="4" id="KW-0472">Membrane</keyword>
<dbReference type="AlphaFoldDB" id="A0A5B9DNB8"/>
<dbReference type="EMBL" id="CP041690">
    <property type="protein sequence ID" value="QEE20482.1"/>
    <property type="molecule type" value="Genomic_DNA"/>
</dbReference>
<gene>
    <name evidence="5" type="ORF">FNA67_10020</name>
</gene>
<dbReference type="Proteomes" id="UP000321062">
    <property type="component" value="Chromosome"/>
</dbReference>
<dbReference type="PANTHER" id="PTHR20855">
    <property type="entry name" value="ADIPOR/PROGESTIN RECEPTOR-RELATED"/>
    <property type="match status" value="1"/>
</dbReference>
<dbReference type="RefSeq" id="WP_147655938.1">
    <property type="nucleotide sequence ID" value="NZ_BMFM01000001.1"/>
</dbReference>
<evidence type="ECO:0000313" key="5">
    <source>
        <dbReference type="EMBL" id="QEE20482.1"/>
    </source>
</evidence>
<name>A0A5B9DNB8_9HYPH</name>
<dbReference type="GO" id="GO:0016020">
    <property type="term" value="C:membrane"/>
    <property type="evidence" value="ECO:0007669"/>
    <property type="project" value="UniProtKB-SubCell"/>
</dbReference>
<evidence type="ECO:0000256" key="3">
    <source>
        <dbReference type="ARBA" id="ARBA00022989"/>
    </source>
</evidence>
<dbReference type="Pfam" id="PF03006">
    <property type="entry name" value="HlyIII"/>
    <property type="match status" value="1"/>
</dbReference>
<evidence type="ECO:0000313" key="6">
    <source>
        <dbReference type="Proteomes" id="UP000321062"/>
    </source>
</evidence>
<organism evidence="5 6">
    <name type="scientific">Paradevosia tibetensis</name>
    <dbReference type="NCBI Taxonomy" id="1447062"/>
    <lineage>
        <taxon>Bacteria</taxon>
        <taxon>Pseudomonadati</taxon>
        <taxon>Pseudomonadota</taxon>
        <taxon>Alphaproteobacteria</taxon>
        <taxon>Hyphomicrobiales</taxon>
        <taxon>Devosiaceae</taxon>
        <taxon>Paradevosia</taxon>
    </lineage>
</organism>
<protein>
    <submittedName>
        <fullName evidence="5">Hemolysin III family protein</fullName>
    </submittedName>
</protein>
<dbReference type="OrthoDB" id="9813689at2"/>
<accession>A0A5B9DNB8</accession>
<evidence type="ECO:0000256" key="2">
    <source>
        <dbReference type="ARBA" id="ARBA00022692"/>
    </source>
</evidence>
<dbReference type="KEGG" id="yti:FNA67_10020"/>
<keyword evidence="3" id="KW-1133">Transmembrane helix</keyword>
<sequence>MTQTQTARRIWASPTRPFTLTEVIADGVVHVVGIVAAIAIGSIILAFAFMQTAPKEAPALTVYLVSLLAVLSVSLAYNLSPVSPIKGWLARFDQAAIFLFIAGTYTPFLAIMGGSATTILLGTFVWGASIVGIALKLIVPERFGRLAIVLYLAVGWSGVAVFQSLGASLPPATLWLLLAGGVVYSAGIIFHLWERLKFQNVLWHVFVVAGAMLHLVAILNCVVISRL</sequence>
<keyword evidence="6" id="KW-1185">Reference proteome</keyword>
<keyword evidence="2" id="KW-0812">Transmembrane</keyword>
<comment type="subcellular location">
    <subcellularLocation>
        <location evidence="1">Membrane</location>
        <topology evidence="1">Multi-pass membrane protein</topology>
    </subcellularLocation>
</comment>
<evidence type="ECO:0000256" key="4">
    <source>
        <dbReference type="ARBA" id="ARBA00023136"/>
    </source>
</evidence>
<dbReference type="PANTHER" id="PTHR20855:SF3">
    <property type="entry name" value="LD03007P"/>
    <property type="match status" value="1"/>
</dbReference>